<dbReference type="InterPro" id="IPR013087">
    <property type="entry name" value="Znf_C2H2_type"/>
</dbReference>
<proteinExistence type="predicted"/>
<dbReference type="EMBL" id="GGMR01018373">
    <property type="protein sequence ID" value="MBY30992.1"/>
    <property type="molecule type" value="Transcribed_RNA"/>
</dbReference>
<protein>
    <submittedName>
        <fullName evidence="2">Zinc finger protein</fullName>
    </submittedName>
</protein>
<name>A0A2S2PNF6_SCHGA</name>
<sequence>MSSENIEKLRCLLAQGTGHKRMDDDLFKKFDNSRRIYTVAGVFEIFKKSEEKKSADSFLCNVDGCVSSFTSMADYDSHYNSNHRYTCSYCRKLLQSAHLLDLHLSELHDNFFKACSEKKPMFKCFVETCQTLFWNSEERKTHCIDIHKMPKSFLRHYANKKNHKKNQKIKHAEPPNLEGMLDSNMVID</sequence>
<dbReference type="PROSITE" id="PS00028">
    <property type="entry name" value="ZINC_FINGER_C2H2_1"/>
    <property type="match status" value="2"/>
</dbReference>
<dbReference type="PANTHER" id="PTHR21354:SF0">
    <property type="entry name" value="ZINC FINGER PROTEIN 511"/>
    <property type="match status" value="1"/>
</dbReference>
<accession>A0A2S2PNF6</accession>
<gene>
    <name evidence="2" type="primary">Znf511</name>
    <name evidence="2" type="ORF">g.138062</name>
</gene>
<dbReference type="PANTHER" id="PTHR21354">
    <property type="entry name" value="ZINC FINGER PROTEIN 511"/>
    <property type="match status" value="1"/>
</dbReference>
<dbReference type="AlphaFoldDB" id="A0A2S2PNF6"/>
<evidence type="ECO:0000313" key="2">
    <source>
        <dbReference type="EMBL" id="MBY30992.1"/>
    </source>
</evidence>
<reference evidence="2" key="1">
    <citation type="submission" date="2018-04" db="EMBL/GenBank/DDBJ databases">
        <title>Transcriptome of Schizaphis graminum biotype I.</title>
        <authorList>
            <person name="Scully E.D."/>
            <person name="Geib S.M."/>
            <person name="Palmer N.A."/>
            <person name="Koch K."/>
            <person name="Bradshaw J."/>
            <person name="Heng-Moss T."/>
            <person name="Sarath G."/>
        </authorList>
    </citation>
    <scope>NUCLEOTIDE SEQUENCE</scope>
</reference>
<dbReference type="InterPro" id="IPR039258">
    <property type="entry name" value="ZNF511"/>
</dbReference>
<organism evidence="2">
    <name type="scientific">Schizaphis graminum</name>
    <name type="common">Green bug aphid</name>
    <dbReference type="NCBI Taxonomy" id="13262"/>
    <lineage>
        <taxon>Eukaryota</taxon>
        <taxon>Metazoa</taxon>
        <taxon>Ecdysozoa</taxon>
        <taxon>Arthropoda</taxon>
        <taxon>Hexapoda</taxon>
        <taxon>Insecta</taxon>
        <taxon>Pterygota</taxon>
        <taxon>Neoptera</taxon>
        <taxon>Paraneoptera</taxon>
        <taxon>Hemiptera</taxon>
        <taxon>Sternorrhyncha</taxon>
        <taxon>Aphidomorpha</taxon>
        <taxon>Aphidoidea</taxon>
        <taxon>Aphididae</taxon>
        <taxon>Aphidini</taxon>
        <taxon>Schizaphis</taxon>
    </lineage>
</organism>
<dbReference type="SMART" id="SM00355">
    <property type="entry name" value="ZnF_C2H2"/>
    <property type="match status" value="3"/>
</dbReference>
<evidence type="ECO:0000259" key="1">
    <source>
        <dbReference type="PROSITE" id="PS00028"/>
    </source>
</evidence>
<feature type="domain" description="C2H2-type" evidence="1">
    <location>
        <begin position="124"/>
        <end position="147"/>
    </location>
</feature>
<feature type="domain" description="C2H2-type" evidence="1">
    <location>
        <begin position="87"/>
        <end position="108"/>
    </location>
</feature>